<keyword evidence="3" id="KW-1185">Reference proteome</keyword>
<dbReference type="AlphaFoldDB" id="A0A3M7M6A3"/>
<sequence>MPVRLATPSDEPAMASALASAFWNEPLWGIVILPHKNEYPEDVNRYWSDKLRKAWSKPNYRLLVSTVNVDGVEKVVGAAIWQRQGDDAGKQKVEDEWADVGKQN</sequence>
<dbReference type="InterPro" id="IPR016181">
    <property type="entry name" value="Acyl_CoA_acyltransferase"/>
</dbReference>
<keyword evidence="2" id="KW-0808">Transferase</keyword>
<evidence type="ECO:0000313" key="2">
    <source>
        <dbReference type="EMBL" id="RMZ70025.1"/>
    </source>
</evidence>
<evidence type="ECO:0000256" key="1">
    <source>
        <dbReference type="SAM" id="MobiDB-lite"/>
    </source>
</evidence>
<accession>A0A3M7M6A3</accession>
<feature type="compositionally biased region" description="Basic and acidic residues" evidence="1">
    <location>
        <begin position="84"/>
        <end position="95"/>
    </location>
</feature>
<dbReference type="OrthoDB" id="2115692at2759"/>
<protein>
    <submittedName>
        <fullName evidence="2">Acyl-N-acyltransferase</fullName>
    </submittedName>
</protein>
<name>A0A3M7M6A3_9PLEO</name>
<feature type="region of interest" description="Disordered" evidence="1">
    <location>
        <begin position="84"/>
        <end position="104"/>
    </location>
</feature>
<dbReference type="SUPFAM" id="SSF55729">
    <property type="entry name" value="Acyl-CoA N-acyltransferases (Nat)"/>
    <property type="match status" value="1"/>
</dbReference>
<gene>
    <name evidence="2" type="ORF">GMOD_00000058</name>
</gene>
<dbReference type="GO" id="GO:0016746">
    <property type="term" value="F:acyltransferase activity"/>
    <property type="evidence" value="ECO:0007669"/>
    <property type="project" value="UniProtKB-KW"/>
</dbReference>
<dbReference type="Proteomes" id="UP000265663">
    <property type="component" value="Unassembled WGS sequence"/>
</dbReference>
<dbReference type="Gene3D" id="3.40.630.30">
    <property type="match status" value="1"/>
</dbReference>
<reference evidence="2 3" key="1">
    <citation type="journal article" date="2014" name="PLoS ONE">
        <title>De novo Genome Assembly of the Fungal Plant Pathogen Pyrenophora semeniperda.</title>
        <authorList>
            <person name="Soliai M.M."/>
            <person name="Meyer S.E."/>
            <person name="Udall J.A."/>
            <person name="Elzinga D.E."/>
            <person name="Hermansen R.A."/>
            <person name="Bodily P.M."/>
            <person name="Hart A.A."/>
            <person name="Coleman C.E."/>
        </authorList>
    </citation>
    <scope>NUCLEOTIDE SEQUENCE [LARGE SCALE GENOMIC DNA]</scope>
    <source>
        <strain evidence="2 3">CCB06</strain>
        <tissue evidence="2">Mycelium</tissue>
    </source>
</reference>
<evidence type="ECO:0000313" key="3">
    <source>
        <dbReference type="Proteomes" id="UP000265663"/>
    </source>
</evidence>
<organism evidence="2 3">
    <name type="scientific">Pyrenophora seminiperda CCB06</name>
    <dbReference type="NCBI Taxonomy" id="1302712"/>
    <lineage>
        <taxon>Eukaryota</taxon>
        <taxon>Fungi</taxon>
        <taxon>Dikarya</taxon>
        <taxon>Ascomycota</taxon>
        <taxon>Pezizomycotina</taxon>
        <taxon>Dothideomycetes</taxon>
        <taxon>Pleosporomycetidae</taxon>
        <taxon>Pleosporales</taxon>
        <taxon>Pleosporineae</taxon>
        <taxon>Pleosporaceae</taxon>
        <taxon>Pyrenophora</taxon>
    </lineage>
</organism>
<dbReference type="EMBL" id="KE747824">
    <property type="protein sequence ID" value="RMZ70025.1"/>
    <property type="molecule type" value="Genomic_DNA"/>
</dbReference>
<proteinExistence type="predicted"/>
<keyword evidence="2" id="KW-0012">Acyltransferase</keyword>